<dbReference type="InterPro" id="IPR017907">
    <property type="entry name" value="Znf_RING_CS"/>
</dbReference>
<evidence type="ECO:0000256" key="4">
    <source>
        <dbReference type="PROSITE-ProRule" id="PRU00175"/>
    </source>
</evidence>
<keyword evidence="7" id="KW-1185">Reference proteome</keyword>
<evidence type="ECO:0000256" key="1">
    <source>
        <dbReference type="ARBA" id="ARBA00022723"/>
    </source>
</evidence>
<dbReference type="SUPFAM" id="SSF57845">
    <property type="entry name" value="B-box zinc-binding domain"/>
    <property type="match status" value="1"/>
</dbReference>
<sequence>VQWRTTWKEWSRMEFLECKICHIPYDEESHRPRNAPCGHEICSACLKALIKGNIFECPKCRQKSIVRAVEDLPVCFGLIDAIRAFKSIKNPLTNEIQSRELGASNDEVCKVHHKAIEHRCLKCQSWICNDCLDSHSTYTGCSMISSSKAVESMKEKHAKDIDMLLNIFEEDTNYLSSKVQELTDKRKELLEKAEEHGEEINEICKIIEQGKSEKEKLLESKIHLNETNSPYALTDRIEVLTQRKQSLHSWSIKNLGTDTPLGLPKALREEKDVYAEMVIKNEKRHAKLSQHDENICLHLLRTQTIEDNCISMPFDRLQNMIPDEASLVFFEFSLGGVVKGRVLVRLNENQPNIMENVVHIVTGQRGPSLHGIKLNYRDSNAIGVKKLAFKDIPVTPDSDNNERVTPKIGDIFGNFSKGYLQEFYFYVGVQPNTYSYPSAWCIIGNVEDGLDILVECHEKYSSGVEISDRGLVIEQE</sequence>
<dbReference type="InterPro" id="IPR018957">
    <property type="entry name" value="Znf_C3HC4_RING-type"/>
</dbReference>
<dbReference type="AlphaFoldDB" id="A0AAV2S2J9"/>
<dbReference type="GO" id="GO:0008270">
    <property type="term" value="F:zinc ion binding"/>
    <property type="evidence" value="ECO:0007669"/>
    <property type="project" value="UniProtKB-KW"/>
</dbReference>
<keyword evidence="3" id="KW-0862">Zinc</keyword>
<evidence type="ECO:0000313" key="6">
    <source>
        <dbReference type="EMBL" id="CAL4159222.1"/>
    </source>
</evidence>
<dbReference type="InterPro" id="IPR052667">
    <property type="entry name" value="E3_ubiquitin-ligase_RING"/>
</dbReference>
<dbReference type="PROSITE" id="PS00518">
    <property type="entry name" value="ZF_RING_1"/>
    <property type="match status" value="1"/>
</dbReference>
<dbReference type="SUPFAM" id="SSF57850">
    <property type="entry name" value="RING/U-box"/>
    <property type="match status" value="1"/>
</dbReference>
<protein>
    <recommendedName>
        <fullName evidence="5">RING-type domain-containing protein</fullName>
    </recommendedName>
</protein>
<reference evidence="6 7" key="1">
    <citation type="submission" date="2024-05" db="EMBL/GenBank/DDBJ databases">
        <authorList>
            <person name="Wallberg A."/>
        </authorList>
    </citation>
    <scope>NUCLEOTIDE SEQUENCE [LARGE SCALE GENOMIC DNA]</scope>
</reference>
<feature type="domain" description="RING-type" evidence="5">
    <location>
        <begin position="18"/>
        <end position="61"/>
    </location>
</feature>
<organism evidence="6 7">
    <name type="scientific">Meganyctiphanes norvegica</name>
    <name type="common">Northern krill</name>
    <name type="synonym">Thysanopoda norvegica</name>
    <dbReference type="NCBI Taxonomy" id="48144"/>
    <lineage>
        <taxon>Eukaryota</taxon>
        <taxon>Metazoa</taxon>
        <taxon>Ecdysozoa</taxon>
        <taxon>Arthropoda</taxon>
        <taxon>Crustacea</taxon>
        <taxon>Multicrustacea</taxon>
        <taxon>Malacostraca</taxon>
        <taxon>Eumalacostraca</taxon>
        <taxon>Eucarida</taxon>
        <taxon>Euphausiacea</taxon>
        <taxon>Euphausiidae</taxon>
        <taxon>Meganyctiphanes</taxon>
    </lineage>
</organism>
<dbReference type="SMART" id="SM00184">
    <property type="entry name" value="RING"/>
    <property type="match status" value="1"/>
</dbReference>
<dbReference type="InterPro" id="IPR013083">
    <property type="entry name" value="Znf_RING/FYVE/PHD"/>
</dbReference>
<keyword evidence="1" id="KW-0479">Metal-binding</keyword>
<gene>
    <name evidence="6" type="ORF">MNOR_LOCUS32252</name>
</gene>
<dbReference type="PANTHER" id="PTHR47156">
    <property type="entry name" value="PROTEIN CBG20824"/>
    <property type="match status" value="1"/>
</dbReference>
<feature type="non-terminal residue" evidence="6">
    <location>
        <position position="1"/>
    </location>
</feature>
<dbReference type="Gene3D" id="3.30.40.10">
    <property type="entry name" value="Zinc/RING finger domain, C3HC4 (zinc finger)"/>
    <property type="match status" value="1"/>
</dbReference>
<dbReference type="EMBL" id="CAXKWB010043420">
    <property type="protein sequence ID" value="CAL4159222.1"/>
    <property type="molecule type" value="Genomic_DNA"/>
</dbReference>
<evidence type="ECO:0000313" key="7">
    <source>
        <dbReference type="Proteomes" id="UP001497623"/>
    </source>
</evidence>
<proteinExistence type="predicted"/>
<dbReference type="InterPro" id="IPR001841">
    <property type="entry name" value="Znf_RING"/>
</dbReference>
<comment type="caution">
    <text evidence="6">The sequence shown here is derived from an EMBL/GenBank/DDBJ whole genome shotgun (WGS) entry which is preliminary data.</text>
</comment>
<dbReference type="Pfam" id="PF00097">
    <property type="entry name" value="zf-C3HC4"/>
    <property type="match status" value="1"/>
</dbReference>
<evidence type="ECO:0000256" key="3">
    <source>
        <dbReference type="ARBA" id="ARBA00022833"/>
    </source>
</evidence>
<dbReference type="PANTHER" id="PTHR47156:SF10">
    <property type="entry name" value="E3 UBIQUITIN-PROTEIN LIGASE TRIM-21-RELATED"/>
    <property type="match status" value="1"/>
</dbReference>
<dbReference type="PROSITE" id="PS50089">
    <property type="entry name" value="ZF_RING_2"/>
    <property type="match status" value="1"/>
</dbReference>
<accession>A0AAV2S2J9</accession>
<evidence type="ECO:0000256" key="2">
    <source>
        <dbReference type="ARBA" id="ARBA00022771"/>
    </source>
</evidence>
<evidence type="ECO:0000259" key="5">
    <source>
        <dbReference type="PROSITE" id="PS50089"/>
    </source>
</evidence>
<dbReference type="Proteomes" id="UP001497623">
    <property type="component" value="Unassembled WGS sequence"/>
</dbReference>
<name>A0AAV2S2J9_MEGNR</name>
<keyword evidence="2 4" id="KW-0863">Zinc-finger</keyword>